<dbReference type="GO" id="GO:0097120">
    <property type="term" value="P:receptor localization to synapse"/>
    <property type="evidence" value="ECO:0007669"/>
    <property type="project" value="TreeGrafter"/>
</dbReference>
<evidence type="ECO:0000256" key="1">
    <source>
        <dbReference type="ARBA" id="ARBA00004370"/>
    </source>
</evidence>
<dbReference type="PANTHER" id="PTHR23119:SF51">
    <property type="entry name" value="DISKS LARGE 1 TUMOR SUPPRESSOR PROTEIN"/>
    <property type="match status" value="1"/>
</dbReference>
<gene>
    <name evidence="4" type="ORF">TSAR_008232</name>
</gene>
<dbReference type="GO" id="GO:0045197">
    <property type="term" value="P:establishment or maintenance of epithelial cell apical/basal polarity"/>
    <property type="evidence" value="ECO:0007669"/>
    <property type="project" value="TreeGrafter"/>
</dbReference>
<dbReference type="GO" id="GO:0043005">
    <property type="term" value="C:neuron projection"/>
    <property type="evidence" value="ECO:0007669"/>
    <property type="project" value="TreeGrafter"/>
</dbReference>
<keyword evidence="2" id="KW-0472">Membrane</keyword>
<dbReference type="GO" id="GO:0007268">
    <property type="term" value="P:chemical synaptic transmission"/>
    <property type="evidence" value="ECO:0007669"/>
    <property type="project" value="TreeGrafter"/>
</dbReference>
<dbReference type="InterPro" id="IPR036034">
    <property type="entry name" value="PDZ_sf"/>
</dbReference>
<dbReference type="STRING" id="543379.A0A232FNH6"/>
<dbReference type="OrthoDB" id="78824at2759"/>
<feature type="domain" description="PDZ" evidence="3">
    <location>
        <begin position="13"/>
        <end position="100"/>
    </location>
</feature>
<proteinExistence type="predicted"/>
<dbReference type="GO" id="GO:0098839">
    <property type="term" value="C:postsynaptic density membrane"/>
    <property type="evidence" value="ECO:0007669"/>
    <property type="project" value="TreeGrafter"/>
</dbReference>
<dbReference type="SMART" id="SM00228">
    <property type="entry name" value="PDZ"/>
    <property type="match status" value="1"/>
</dbReference>
<evidence type="ECO:0000259" key="3">
    <source>
        <dbReference type="PROSITE" id="PS50106"/>
    </source>
</evidence>
<protein>
    <recommendedName>
        <fullName evidence="3">PDZ domain-containing protein</fullName>
    </recommendedName>
</protein>
<keyword evidence="5" id="KW-1185">Reference proteome</keyword>
<dbReference type="PROSITE" id="PS50106">
    <property type="entry name" value="PDZ"/>
    <property type="match status" value="1"/>
</dbReference>
<dbReference type="SUPFAM" id="SSF50156">
    <property type="entry name" value="PDZ domain-like"/>
    <property type="match status" value="1"/>
</dbReference>
<comment type="subcellular location">
    <subcellularLocation>
        <location evidence="1">Membrane</location>
    </subcellularLocation>
</comment>
<sequence>NNNDTQDCWSYVEITILRRESGLGFSIAGGIDNPHLQNDYHIYITKIIPDGAAAIDGRLRINDIIEKVNDCSLINLTHSTAVDILKRAGDSVKLNLSLPKAQHMKE</sequence>
<name>A0A232FNH6_9HYME</name>
<comment type="caution">
    <text evidence="4">The sequence shown here is derived from an EMBL/GenBank/DDBJ whole genome shotgun (WGS) entry which is preliminary data.</text>
</comment>
<dbReference type="GO" id="GO:0031594">
    <property type="term" value="C:neuromuscular junction"/>
    <property type="evidence" value="ECO:0007669"/>
    <property type="project" value="TreeGrafter"/>
</dbReference>
<dbReference type="EMBL" id="NNAY01000016">
    <property type="protein sequence ID" value="OXU31927.1"/>
    <property type="molecule type" value="Genomic_DNA"/>
</dbReference>
<evidence type="ECO:0000256" key="2">
    <source>
        <dbReference type="ARBA" id="ARBA00023136"/>
    </source>
</evidence>
<feature type="non-terminal residue" evidence="4">
    <location>
        <position position="1"/>
    </location>
</feature>
<dbReference type="GO" id="GO:0098609">
    <property type="term" value="P:cell-cell adhesion"/>
    <property type="evidence" value="ECO:0007669"/>
    <property type="project" value="TreeGrafter"/>
</dbReference>
<evidence type="ECO:0000313" key="4">
    <source>
        <dbReference type="EMBL" id="OXU31927.1"/>
    </source>
</evidence>
<dbReference type="Pfam" id="PF00595">
    <property type="entry name" value="PDZ"/>
    <property type="match status" value="1"/>
</dbReference>
<reference evidence="4 5" key="1">
    <citation type="journal article" date="2017" name="Curr. Biol.">
        <title>The Evolution of Venom by Co-option of Single-Copy Genes.</title>
        <authorList>
            <person name="Martinson E.O."/>
            <person name="Mrinalini"/>
            <person name="Kelkar Y.D."/>
            <person name="Chang C.H."/>
            <person name="Werren J.H."/>
        </authorList>
    </citation>
    <scope>NUCLEOTIDE SEQUENCE [LARGE SCALE GENOMIC DNA]</scope>
    <source>
        <strain evidence="4 5">Alberta</strain>
        <tissue evidence="4">Whole body</tissue>
    </source>
</reference>
<dbReference type="GO" id="GO:0019901">
    <property type="term" value="F:protein kinase binding"/>
    <property type="evidence" value="ECO:0007669"/>
    <property type="project" value="TreeGrafter"/>
</dbReference>
<dbReference type="GO" id="GO:0016323">
    <property type="term" value="C:basolateral plasma membrane"/>
    <property type="evidence" value="ECO:0007669"/>
    <property type="project" value="TreeGrafter"/>
</dbReference>
<dbReference type="Proteomes" id="UP000215335">
    <property type="component" value="Unassembled WGS sequence"/>
</dbReference>
<accession>A0A232FNH6</accession>
<dbReference type="GO" id="GO:0099072">
    <property type="term" value="P:regulation of postsynaptic membrane neurotransmitter receptor levels"/>
    <property type="evidence" value="ECO:0007669"/>
    <property type="project" value="TreeGrafter"/>
</dbReference>
<dbReference type="PANTHER" id="PTHR23119">
    <property type="entry name" value="DISCS LARGE"/>
    <property type="match status" value="1"/>
</dbReference>
<dbReference type="InterPro" id="IPR001478">
    <property type="entry name" value="PDZ"/>
</dbReference>
<organism evidence="4 5">
    <name type="scientific">Trichomalopsis sarcophagae</name>
    <dbReference type="NCBI Taxonomy" id="543379"/>
    <lineage>
        <taxon>Eukaryota</taxon>
        <taxon>Metazoa</taxon>
        <taxon>Ecdysozoa</taxon>
        <taxon>Arthropoda</taxon>
        <taxon>Hexapoda</taxon>
        <taxon>Insecta</taxon>
        <taxon>Pterygota</taxon>
        <taxon>Neoptera</taxon>
        <taxon>Endopterygota</taxon>
        <taxon>Hymenoptera</taxon>
        <taxon>Apocrita</taxon>
        <taxon>Proctotrupomorpha</taxon>
        <taxon>Chalcidoidea</taxon>
        <taxon>Pteromalidae</taxon>
        <taxon>Pteromalinae</taxon>
        <taxon>Trichomalopsis</taxon>
    </lineage>
</organism>
<dbReference type="InterPro" id="IPR050614">
    <property type="entry name" value="Synaptic_Scaffolding_LAP-MAGUK"/>
</dbReference>
<dbReference type="Gene3D" id="2.30.42.10">
    <property type="match status" value="1"/>
</dbReference>
<dbReference type="GO" id="GO:0043113">
    <property type="term" value="P:receptor clustering"/>
    <property type="evidence" value="ECO:0007669"/>
    <property type="project" value="TreeGrafter"/>
</dbReference>
<dbReference type="AlphaFoldDB" id="A0A232FNH6"/>
<evidence type="ECO:0000313" key="5">
    <source>
        <dbReference type="Proteomes" id="UP000215335"/>
    </source>
</evidence>